<sequence length="82" mass="9136">MALLEATKKESVKKGCSVKKVQYICSLNKSYTSQSPKNAHIFLFGDGSVKTSNSSDLYANNALDDRHFLLHEMNVTLEKIQA</sequence>
<protein>
    <submittedName>
        <fullName evidence="1">Uncharacterized protein</fullName>
    </submittedName>
</protein>
<accession>A0A7J7JKB4</accession>
<comment type="caution">
    <text evidence="1">The sequence shown here is derived from an EMBL/GenBank/DDBJ whole genome shotgun (WGS) entry which is preliminary data.</text>
</comment>
<dbReference type="AlphaFoldDB" id="A0A7J7JKB4"/>
<name>A0A7J7JKB4_BUGNE</name>
<reference evidence="1" key="1">
    <citation type="submission" date="2020-06" db="EMBL/GenBank/DDBJ databases">
        <title>Draft genome of Bugula neritina, a colonial animal packing powerful symbionts and potential medicines.</title>
        <authorList>
            <person name="Rayko M."/>
        </authorList>
    </citation>
    <scope>NUCLEOTIDE SEQUENCE [LARGE SCALE GENOMIC DNA]</scope>
    <source>
        <strain evidence="1">Kwan_BN1</strain>
    </source>
</reference>
<gene>
    <name evidence="1" type="ORF">EB796_015439</name>
</gene>
<evidence type="ECO:0000313" key="2">
    <source>
        <dbReference type="Proteomes" id="UP000593567"/>
    </source>
</evidence>
<organism evidence="1 2">
    <name type="scientific">Bugula neritina</name>
    <name type="common">Brown bryozoan</name>
    <name type="synonym">Sertularia neritina</name>
    <dbReference type="NCBI Taxonomy" id="10212"/>
    <lineage>
        <taxon>Eukaryota</taxon>
        <taxon>Metazoa</taxon>
        <taxon>Spiralia</taxon>
        <taxon>Lophotrochozoa</taxon>
        <taxon>Bryozoa</taxon>
        <taxon>Gymnolaemata</taxon>
        <taxon>Cheilostomatida</taxon>
        <taxon>Flustrina</taxon>
        <taxon>Buguloidea</taxon>
        <taxon>Bugulidae</taxon>
        <taxon>Bugula</taxon>
    </lineage>
</organism>
<dbReference type="Proteomes" id="UP000593567">
    <property type="component" value="Unassembled WGS sequence"/>
</dbReference>
<keyword evidence="2" id="KW-1185">Reference proteome</keyword>
<dbReference type="EMBL" id="VXIV02002314">
    <property type="protein sequence ID" value="KAF6026253.1"/>
    <property type="molecule type" value="Genomic_DNA"/>
</dbReference>
<proteinExistence type="predicted"/>
<evidence type="ECO:0000313" key="1">
    <source>
        <dbReference type="EMBL" id="KAF6026253.1"/>
    </source>
</evidence>